<protein>
    <recommendedName>
        <fullName evidence="4">Sugar phosphate transporter domain-containing protein</fullName>
    </recommendedName>
</protein>
<feature type="transmembrane region" description="Helical" evidence="1">
    <location>
        <begin position="37"/>
        <end position="61"/>
    </location>
</feature>
<feature type="transmembrane region" description="Helical" evidence="1">
    <location>
        <begin position="132"/>
        <end position="154"/>
    </location>
</feature>
<dbReference type="AlphaFoldDB" id="A0A164XJS5"/>
<feature type="transmembrane region" description="Helical" evidence="1">
    <location>
        <begin position="166"/>
        <end position="184"/>
    </location>
</feature>
<evidence type="ECO:0008006" key="4">
    <source>
        <dbReference type="Google" id="ProtNLM"/>
    </source>
</evidence>
<sequence>MASPTQVVAVVSFYMVAALFMVFTNKAVLTSSPSLPLTFLFIQLTIAVLLLHFTSIFSSRIRKQVPSVSALWKETDAKWTALWPVLLINVVGLIFNTLCLRDVEATFFQIARGLVLPLTILISSFHTSSAPSLRVVFCAALVSSGFILGVAPSLDIGSSIAVSKKSLFFGFLSSLFIALHAVLVKESLPAVENSAITLAWWSNIGGALFLFPLIPMTGELGVIMETDWTTGAGINSMFVTGSAMTGFVGFLLCIAGLLSIKVTSPVTHMFSSAARSVLQTLLGVWIFSDILTVARAGSLLVMTGGTM</sequence>
<evidence type="ECO:0000313" key="2">
    <source>
        <dbReference type="EMBL" id="KZS96051.1"/>
    </source>
</evidence>
<feature type="transmembrane region" description="Helical" evidence="1">
    <location>
        <begin position="81"/>
        <end position="100"/>
    </location>
</feature>
<gene>
    <name evidence="2" type="ORF">SISNIDRAFT_473477</name>
</gene>
<keyword evidence="1" id="KW-0812">Transmembrane</keyword>
<evidence type="ECO:0000313" key="3">
    <source>
        <dbReference type="Proteomes" id="UP000076722"/>
    </source>
</evidence>
<dbReference type="EMBL" id="KV419400">
    <property type="protein sequence ID" value="KZS96051.1"/>
    <property type="molecule type" value="Genomic_DNA"/>
</dbReference>
<keyword evidence="3" id="KW-1185">Reference proteome</keyword>
<reference evidence="2 3" key="1">
    <citation type="journal article" date="2016" name="Mol. Biol. Evol.">
        <title>Comparative Genomics of Early-Diverging Mushroom-Forming Fungi Provides Insights into the Origins of Lignocellulose Decay Capabilities.</title>
        <authorList>
            <person name="Nagy L.G."/>
            <person name="Riley R."/>
            <person name="Tritt A."/>
            <person name="Adam C."/>
            <person name="Daum C."/>
            <person name="Floudas D."/>
            <person name="Sun H."/>
            <person name="Yadav J.S."/>
            <person name="Pangilinan J."/>
            <person name="Larsson K.H."/>
            <person name="Matsuura K."/>
            <person name="Barry K."/>
            <person name="Labutti K."/>
            <person name="Kuo R."/>
            <person name="Ohm R.A."/>
            <person name="Bhattacharya S.S."/>
            <person name="Shirouzu T."/>
            <person name="Yoshinaga Y."/>
            <person name="Martin F.M."/>
            <person name="Grigoriev I.V."/>
            <person name="Hibbett D.S."/>
        </authorList>
    </citation>
    <scope>NUCLEOTIDE SEQUENCE [LARGE SCALE GENOMIC DNA]</scope>
    <source>
        <strain evidence="2 3">HHB9708</strain>
    </source>
</reference>
<keyword evidence="1" id="KW-0472">Membrane</keyword>
<keyword evidence="1" id="KW-1133">Transmembrane helix</keyword>
<feature type="transmembrane region" description="Helical" evidence="1">
    <location>
        <begin position="280"/>
        <end position="302"/>
    </location>
</feature>
<feature type="transmembrane region" description="Helical" evidence="1">
    <location>
        <begin position="236"/>
        <end position="260"/>
    </location>
</feature>
<accession>A0A164XJS5</accession>
<dbReference type="Proteomes" id="UP000076722">
    <property type="component" value="Unassembled WGS sequence"/>
</dbReference>
<evidence type="ECO:0000256" key="1">
    <source>
        <dbReference type="SAM" id="Phobius"/>
    </source>
</evidence>
<proteinExistence type="predicted"/>
<dbReference type="OrthoDB" id="5547497at2759"/>
<feature type="transmembrane region" description="Helical" evidence="1">
    <location>
        <begin position="107"/>
        <end position="126"/>
    </location>
</feature>
<feature type="transmembrane region" description="Helical" evidence="1">
    <location>
        <begin position="6"/>
        <end position="25"/>
    </location>
</feature>
<feature type="transmembrane region" description="Helical" evidence="1">
    <location>
        <begin position="204"/>
        <end position="224"/>
    </location>
</feature>
<organism evidence="2 3">
    <name type="scientific">Sistotremastrum niveocremeum HHB9708</name>
    <dbReference type="NCBI Taxonomy" id="1314777"/>
    <lineage>
        <taxon>Eukaryota</taxon>
        <taxon>Fungi</taxon>
        <taxon>Dikarya</taxon>
        <taxon>Basidiomycota</taxon>
        <taxon>Agaricomycotina</taxon>
        <taxon>Agaricomycetes</taxon>
        <taxon>Sistotremastrales</taxon>
        <taxon>Sistotremastraceae</taxon>
        <taxon>Sertulicium</taxon>
        <taxon>Sertulicium niveocremeum</taxon>
    </lineage>
</organism>
<name>A0A164XJS5_9AGAM</name>